<dbReference type="Proteomes" id="UP000179441">
    <property type="component" value="Unassembled WGS sequence"/>
</dbReference>
<dbReference type="SUPFAM" id="SSF55781">
    <property type="entry name" value="GAF domain-like"/>
    <property type="match status" value="1"/>
</dbReference>
<evidence type="ECO:0000313" key="7">
    <source>
        <dbReference type="Proteomes" id="UP000180043"/>
    </source>
</evidence>
<dbReference type="GO" id="GO:0003677">
    <property type="term" value="F:DNA binding"/>
    <property type="evidence" value="ECO:0007669"/>
    <property type="project" value="InterPro"/>
</dbReference>
<dbReference type="PATRIC" id="fig|1774.35.peg.3255"/>
<keyword evidence="2" id="KW-0804">Transcription</keyword>
<protein>
    <submittedName>
        <fullName evidence="4">MarR family transcriptional regulator</fullName>
    </submittedName>
</protein>
<dbReference type="PROSITE" id="PS51077">
    <property type="entry name" value="HTH_ICLR"/>
    <property type="match status" value="1"/>
</dbReference>
<keyword evidence="6" id="KW-1185">Reference proteome</keyword>
<dbReference type="InterPro" id="IPR036390">
    <property type="entry name" value="WH_DNA-bd_sf"/>
</dbReference>
<dbReference type="GO" id="GO:0045892">
    <property type="term" value="P:negative regulation of DNA-templated transcription"/>
    <property type="evidence" value="ECO:0007669"/>
    <property type="project" value="TreeGrafter"/>
</dbReference>
<evidence type="ECO:0000256" key="2">
    <source>
        <dbReference type="ARBA" id="ARBA00023163"/>
    </source>
</evidence>
<evidence type="ECO:0000259" key="3">
    <source>
        <dbReference type="PROSITE" id="PS51077"/>
    </source>
</evidence>
<name>A0A0E3XQW7_MYCCH</name>
<evidence type="ECO:0000313" key="6">
    <source>
        <dbReference type="Proteomes" id="UP000179441"/>
    </source>
</evidence>
<comment type="caution">
    <text evidence="4">The sequence shown here is derived from an EMBL/GenBank/DDBJ whole genome shotgun (WGS) entry which is preliminary data.</text>
</comment>
<dbReference type="InterPro" id="IPR005471">
    <property type="entry name" value="Tscrpt_reg_IclR_N"/>
</dbReference>
<dbReference type="InterPro" id="IPR050707">
    <property type="entry name" value="HTH_MetabolicPath_Reg"/>
</dbReference>
<dbReference type="GeneID" id="31680854"/>
<dbReference type="EMBL" id="MLIS01000167">
    <property type="protein sequence ID" value="OHU75735.1"/>
    <property type="molecule type" value="Genomic_DNA"/>
</dbReference>
<dbReference type="PANTHER" id="PTHR30136">
    <property type="entry name" value="HELIX-TURN-HELIX TRANSCRIPTIONAL REGULATOR, ICLR FAMILY"/>
    <property type="match status" value="1"/>
</dbReference>
<dbReference type="GO" id="GO:0003700">
    <property type="term" value="F:DNA-binding transcription factor activity"/>
    <property type="evidence" value="ECO:0007669"/>
    <property type="project" value="TreeGrafter"/>
</dbReference>
<dbReference type="SUPFAM" id="SSF46785">
    <property type="entry name" value="Winged helix' DNA-binding domain"/>
    <property type="match status" value="1"/>
</dbReference>
<evidence type="ECO:0000313" key="5">
    <source>
        <dbReference type="EMBL" id="OHU75735.1"/>
    </source>
</evidence>
<dbReference type="Gene3D" id="1.10.10.10">
    <property type="entry name" value="Winged helix-like DNA-binding domain superfamily/Winged helix DNA-binding domain"/>
    <property type="match status" value="1"/>
</dbReference>
<dbReference type="HOGENOM" id="CLU_062618_5_1_11"/>
<dbReference type="EMBL" id="MLIQ01000024">
    <property type="protein sequence ID" value="OHU49727.1"/>
    <property type="molecule type" value="Genomic_DNA"/>
</dbReference>
<dbReference type="Gene3D" id="3.30.450.40">
    <property type="match status" value="1"/>
</dbReference>
<accession>A0A0E3XQW7</accession>
<dbReference type="AlphaFoldDB" id="A0A0E3XQW7"/>
<organism evidence="4 7">
    <name type="scientific">Mycobacteroides chelonae</name>
    <name type="common">Mycobacterium chelonae</name>
    <dbReference type="NCBI Taxonomy" id="1774"/>
    <lineage>
        <taxon>Bacteria</taxon>
        <taxon>Bacillati</taxon>
        <taxon>Actinomycetota</taxon>
        <taxon>Actinomycetes</taxon>
        <taxon>Mycobacteriales</taxon>
        <taxon>Mycobacteriaceae</taxon>
        <taxon>Mycobacteroides</taxon>
    </lineage>
</organism>
<evidence type="ECO:0000256" key="1">
    <source>
        <dbReference type="ARBA" id="ARBA00023015"/>
    </source>
</evidence>
<dbReference type="RefSeq" id="WP_046254284.1">
    <property type="nucleotide sequence ID" value="NZ_CP010946.1"/>
</dbReference>
<proteinExistence type="predicted"/>
<dbReference type="OrthoDB" id="4524640at2"/>
<evidence type="ECO:0000313" key="4">
    <source>
        <dbReference type="EMBL" id="OHU49727.1"/>
    </source>
</evidence>
<dbReference type="InterPro" id="IPR036388">
    <property type="entry name" value="WH-like_DNA-bd_sf"/>
</dbReference>
<dbReference type="InterPro" id="IPR029016">
    <property type="entry name" value="GAF-like_dom_sf"/>
</dbReference>
<keyword evidence="1" id="KW-0805">Transcription regulation</keyword>
<dbReference type="SMART" id="SM00346">
    <property type="entry name" value="HTH_ICLR"/>
    <property type="match status" value="1"/>
</dbReference>
<dbReference type="PANTHER" id="PTHR30136:SF35">
    <property type="entry name" value="HTH-TYPE TRANSCRIPTIONAL REGULATOR RV1719"/>
    <property type="match status" value="1"/>
</dbReference>
<dbReference type="Proteomes" id="UP000180043">
    <property type="component" value="Unassembled WGS sequence"/>
</dbReference>
<feature type="domain" description="HTH iclR-type" evidence="3">
    <location>
        <begin position="6"/>
        <end position="67"/>
    </location>
</feature>
<dbReference type="Pfam" id="PF09339">
    <property type="entry name" value="HTH_IclR"/>
    <property type="match status" value="1"/>
</dbReference>
<gene>
    <name evidence="4" type="ORF">BKG82_23745</name>
    <name evidence="5" type="ORF">BKG84_27165</name>
</gene>
<sequence length="285" mass="31783">MSTVKSPPTQRVVDVITALADSPSASTLTELARACAITTSTCSLLLHDLEQRGWVHRREDRRYALGSGLLPVVHGLRRQHPLLDKGRDALLFLHEMLGAACSLSKIGSRNISVIDAVGHPSDAELDLGQRFPIDPPFGLVAMAWRDQPAVDQWLREVEPRLTRADIDQHVHVLADIRERGYGAWRFDNNHPGLHERLTAMLESVDSTSRLARQLTTLMTIVSLQSVTATLESELSTTEFVVLPIFGRDRQPEYQIQIHLGQNNALSLQHLNETLERVQARLVPAL</sequence>
<reference evidence="6 7" key="1">
    <citation type="submission" date="2016-10" db="EMBL/GenBank/DDBJ databases">
        <title>Evaluation of Human, Veterinary and Environmental Mycobacterium chelonae Isolates by Core Genome Phylogenomic Analysis, Targeted Gene Comparison, and Anti-microbial Susceptibility Patterns: A Tale of Mistaken Identities.</title>
        <authorList>
            <person name="Fogelson S.B."/>
            <person name="Camus A.C."/>
            <person name="Lorenz W."/>
            <person name="Vasireddy R."/>
            <person name="Vasireddy S."/>
            <person name="Smith T."/>
            <person name="Brown-Elliott B.A."/>
            <person name="Wallace R.J.Jr."/>
            <person name="Hasan N.A."/>
            <person name="Reischl U."/>
            <person name="Sanchez S."/>
        </authorList>
    </citation>
    <scope>NUCLEOTIDE SEQUENCE [LARGE SCALE GENOMIC DNA]</scope>
    <source>
        <strain evidence="4 7">15515</strain>
        <strain evidence="5 6">15518</strain>
    </source>
</reference>